<dbReference type="Proteomes" id="UP001470230">
    <property type="component" value="Unassembled WGS sequence"/>
</dbReference>
<dbReference type="Gene3D" id="1.10.238.10">
    <property type="entry name" value="EF-hand"/>
    <property type="match status" value="1"/>
</dbReference>
<organism evidence="2 3">
    <name type="scientific">Tritrichomonas musculus</name>
    <dbReference type="NCBI Taxonomy" id="1915356"/>
    <lineage>
        <taxon>Eukaryota</taxon>
        <taxon>Metamonada</taxon>
        <taxon>Parabasalia</taxon>
        <taxon>Tritrichomonadida</taxon>
        <taxon>Tritrichomonadidae</taxon>
        <taxon>Tritrichomonas</taxon>
    </lineage>
</organism>
<keyword evidence="3" id="KW-1185">Reference proteome</keyword>
<comment type="caution">
    <text evidence="2">The sequence shown here is derived from an EMBL/GenBank/DDBJ whole genome shotgun (WGS) entry which is preliminary data.</text>
</comment>
<sequence>MLLKSSDGLLGHREISQMLTGIGIKATAQELKNIIGDVVGEEPKIDFNAFVVLMTRKYNQLSYDEEIESLFKSIDLNKDSVVDASDIVALMQANGTFVTQGEAQSLLSMISDSPQGLCLDELKTFVHTKM</sequence>
<evidence type="ECO:0000313" key="2">
    <source>
        <dbReference type="EMBL" id="KAK8870955.1"/>
    </source>
</evidence>
<protein>
    <recommendedName>
        <fullName evidence="1">EF-hand domain-containing protein</fullName>
    </recommendedName>
</protein>
<evidence type="ECO:0000313" key="3">
    <source>
        <dbReference type="Proteomes" id="UP001470230"/>
    </source>
</evidence>
<dbReference type="SUPFAM" id="SSF47473">
    <property type="entry name" value="EF-hand"/>
    <property type="match status" value="1"/>
</dbReference>
<evidence type="ECO:0000259" key="1">
    <source>
        <dbReference type="PROSITE" id="PS50222"/>
    </source>
</evidence>
<dbReference type="InterPro" id="IPR002048">
    <property type="entry name" value="EF_hand_dom"/>
</dbReference>
<reference evidence="2 3" key="1">
    <citation type="submission" date="2024-04" db="EMBL/GenBank/DDBJ databases">
        <title>Tritrichomonas musculus Genome.</title>
        <authorList>
            <person name="Alves-Ferreira E."/>
            <person name="Grigg M."/>
            <person name="Lorenzi H."/>
            <person name="Galac M."/>
        </authorList>
    </citation>
    <scope>NUCLEOTIDE SEQUENCE [LARGE SCALE GENOMIC DNA]</scope>
    <source>
        <strain evidence="2 3">EAF2021</strain>
    </source>
</reference>
<name>A0ABR2J1U3_9EUKA</name>
<proteinExistence type="predicted"/>
<feature type="domain" description="EF-hand" evidence="1">
    <location>
        <begin position="62"/>
        <end position="97"/>
    </location>
</feature>
<dbReference type="EMBL" id="JAPFFF010000014">
    <property type="protein sequence ID" value="KAK8870955.1"/>
    <property type="molecule type" value="Genomic_DNA"/>
</dbReference>
<dbReference type="PROSITE" id="PS50222">
    <property type="entry name" value="EF_HAND_2"/>
    <property type="match status" value="1"/>
</dbReference>
<gene>
    <name evidence="2" type="ORF">M9Y10_008868</name>
</gene>
<dbReference type="InterPro" id="IPR011992">
    <property type="entry name" value="EF-hand-dom_pair"/>
</dbReference>
<accession>A0ABR2J1U3</accession>